<dbReference type="ExpressionAtlas" id="Q9LUH4">
    <property type="expression patterns" value="baseline and differential"/>
</dbReference>
<feature type="compositionally biased region" description="Low complexity" evidence="1">
    <location>
        <begin position="526"/>
        <end position="540"/>
    </location>
</feature>
<feature type="region of interest" description="Disordered" evidence="1">
    <location>
        <begin position="467"/>
        <end position="486"/>
    </location>
</feature>
<dbReference type="PANTHER" id="PTHR43358:SF4">
    <property type="entry name" value="ALPHA_BETA HYDROLASE FOLD-1 DOMAIN-CONTAINING PROTEIN"/>
    <property type="match status" value="1"/>
</dbReference>
<proteinExistence type="predicted"/>
<feature type="compositionally biased region" description="Polar residues" evidence="1">
    <location>
        <begin position="568"/>
        <end position="578"/>
    </location>
</feature>
<dbReference type="InterPro" id="IPR029058">
    <property type="entry name" value="AB_hydrolase_fold"/>
</dbReference>
<dbReference type="InterPro" id="IPR022742">
    <property type="entry name" value="Hydrolase_4"/>
</dbReference>
<dbReference type="PANTHER" id="PTHR43358">
    <property type="entry name" value="ALPHA/BETA-HYDROLASE"/>
    <property type="match status" value="1"/>
</dbReference>
<feature type="domain" description="Serine aminopeptidase S33" evidence="2">
    <location>
        <begin position="93"/>
        <end position="201"/>
    </location>
</feature>
<reference evidence="3" key="1">
    <citation type="journal article" date="2000" name="DNA Res.">
        <title>Structural analysis of Arabidopsis thaliana chromosome 3. I. Sequence features of the regions of 4,504,864 bp covered by sixty P1 and TAC clones.</title>
        <authorList>
            <person name="Sato S."/>
            <person name="Nakamura Y."/>
            <person name="Kaneko T."/>
            <person name="Katoh T."/>
            <person name="Asamizu E."/>
            <person name="Tabata S."/>
        </authorList>
    </citation>
    <scope>NUCLEOTIDE SEQUENCE [LARGE SCALE GENOMIC DNA]</scope>
</reference>
<sequence length="599" mass="66982">MDQLVNFIIRPPRFDLLVCCRAEYDPEHDLLEKKFMMKGRWYQRKDLEVKNSRGDVLQCSHYMPVERPEGKPLPCVIYCHGNRADGSEAAIVLLPSNITVFTLDFSGSGLSGGEHVTLGWNEKDDLKAVVEFLRQDGNISLIGLWGRSMGAVTSLMYGVEDPSIAGMILDSPFSDLVDLMMELVDTYKFRLPKFTFMRRAIQKKAKFDIMELNTIKVAKASFVPVLFGHALDDDFIRPHHSDRIYEAYVGDKNIIKFPGDHNSPRPPFYFDSINIFFHNVLQPPEVVGPTFYDPLDDYFANGSWGTMNDTNIPQSSVQKSLAAGSISEAINEVRKKRPMSRTDCKTLGRHICLFVEPYRKSIKLAKLVTSKIYLKVLVPSNVTLTSNGSPSETKEKENPDGRGSSSSPDMISFDLSDGNQYPPHLRMALDDDQYVEYQMEDMADFPSNAEEEERMLMKAVMESLKDLEVQSQQKKEPPETRIHGGSAFLNAVQCISSREESTSTRANQSETDSASSPVTRSQDQLPSSSESNPPSETSSSLARTVTSSVPGSLSQKESETGDVPGTKATVTVERSSSAPGKVLDGLIRRWDLNFFKNNK</sequence>
<dbReference type="InterPro" id="IPR052920">
    <property type="entry name" value="DNA-binding_regulatory"/>
</dbReference>
<feature type="compositionally biased region" description="Basic and acidic residues" evidence="1">
    <location>
        <begin position="467"/>
        <end position="482"/>
    </location>
</feature>
<dbReference type="Pfam" id="PF12146">
    <property type="entry name" value="Hydrolase_4"/>
    <property type="match status" value="1"/>
</dbReference>
<feature type="compositionally biased region" description="Polar residues" evidence="1">
    <location>
        <begin position="503"/>
        <end position="525"/>
    </location>
</feature>
<protein>
    <recommendedName>
        <fullName evidence="2">Serine aminopeptidase S33 domain-containing protein</fullName>
    </recommendedName>
</protein>
<evidence type="ECO:0000256" key="1">
    <source>
        <dbReference type="SAM" id="MobiDB-lite"/>
    </source>
</evidence>
<dbReference type="SUPFAM" id="SSF53474">
    <property type="entry name" value="alpha/beta-Hydrolases"/>
    <property type="match status" value="1"/>
</dbReference>
<dbReference type="MEROPS" id="S09.A59"/>
<dbReference type="ESTHER" id="arath-Q6NKN2">
    <property type="family name" value="AlphaBeta_hydrolase"/>
</dbReference>
<accession>Q9LUH4</accession>
<reference key="2">
    <citation type="journal article" date="2000" name="Nature">
        <title>Sequence and analysis of chromosome 3 of the plant Arabidopsis thaliana.</title>
        <authorList>
            <consortium name="European Union Chromosome 3 Arabidopsis Sequencing Consortium"/>
            <consortium name="Institute for Genomic Research"/>
            <consortium name="Kazusa DNA Research Institute"/>
            <person name="Salanoubat M."/>
            <person name="Lemcke K."/>
            <person name="Rieger M."/>
            <person name="Ansorge W."/>
            <person name="Unseld M."/>
            <person name="Fartmann B."/>
            <person name="Valle G."/>
            <person name="Blocker H."/>
            <person name="Perez-Alonso M."/>
            <person name="Obermaier B."/>
            <person name="Delseny M."/>
            <person name="Boutry M."/>
            <person name="Grivell L.A."/>
            <person name="Mache R."/>
            <person name="Puigdomenech P."/>
            <person name="De Simone V."/>
            <person name="Choisne N."/>
            <person name="Artiguenave F."/>
            <person name="Robert C."/>
            <person name="Brottier P."/>
            <person name="Wincker P."/>
            <person name="Cattolico L."/>
            <person name="Weissenbach J."/>
            <person name="Saurin W."/>
            <person name="Quetier F."/>
            <person name="Schafer M."/>
            <person name="Muller-Auer S."/>
            <person name="Gabel C."/>
            <person name="Fuchs M."/>
            <person name="Benes V."/>
            <person name="Wurmbach E."/>
            <person name="Drzonek H."/>
            <person name="Erfle H."/>
            <person name="Jordan N."/>
            <person name="Bangert S."/>
            <person name="Wiedelmann R."/>
            <person name="Kranz H."/>
            <person name="Voss H."/>
            <person name="Holland R."/>
            <person name="Brandt P."/>
            <person name="Nyakatura G."/>
            <person name="Vezzi A."/>
            <person name="D'Angelo M."/>
            <person name="Pallavicini A."/>
            <person name="Toppo S."/>
            <person name="Simionati B."/>
            <person name="Conrad A."/>
            <person name="Hornischer K."/>
            <person name="Kauer G."/>
            <person name="Lohnert T.H."/>
            <person name="Nordsiek G."/>
            <person name="Reichelt J."/>
            <person name="Scharfe M."/>
            <person name="Schon O."/>
            <person name="Bargues M."/>
            <person name="Terol J."/>
            <person name="Climent J."/>
            <person name="Navarro P."/>
            <person name="Collado C."/>
            <person name="Perez-Perez A."/>
            <person name="Ottenwalder B."/>
            <person name="Duchemin D."/>
            <person name="Cooke R."/>
            <person name="Laudie M."/>
            <person name="Berger-Llauro C."/>
            <person name="Purnelle B."/>
            <person name="Masuy D."/>
            <person name="de Haan M."/>
            <person name="Maarse A.C."/>
            <person name="Alcaraz J.P."/>
            <person name="Cottet A."/>
            <person name="Casacuberta E."/>
            <person name="Monfort A."/>
            <person name="Argiriou A."/>
            <person name="flores M."/>
            <person name="Liguori R."/>
            <person name="Vitale D."/>
            <person name="Mannhaupt G."/>
            <person name="Haase D."/>
            <person name="Schoof H."/>
            <person name="Rudd S."/>
            <person name="Zaccaria P."/>
            <person name="Mewes H.W."/>
            <person name="Mayer K.F."/>
            <person name="Kaul S."/>
            <person name="Town C.D."/>
            <person name="Koo H.L."/>
            <person name="Tallon L.J."/>
            <person name="Jenkins J."/>
            <person name="Rooney T."/>
            <person name="Rizzo M."/>
            <person name="Walts A."/>
            <person name="Utterback T."/>
            <person name="Fujii C.Y."/>
            <person name="Shea T.P."/>
            <person name="Creasy T.H."/>
            <person name="Haas B."/>
            <person name="Maiti R."/>
            <person name="Wu D."/>
            <person name="Peterson J."/>
            <person name="Van Aken S."/>
            <person name="Pai G."/>
            <person name="Militscher J."/>
            <person name="Sellers P."/>
            <person name="Gill J.E."/>
            <person name="Feldblyum T.V."/>
            <person name="Preuss D."/>
            <person name="Lin X."/>
            <person name="Nierman W.C."/>
            <person name="Salzberg S.L."/>
            <person name="White O."/>
            <person name="Venter J.C."/>
            <person name="Fraser C.M."/>
            <person name="Kaneko T."/>
            <person name="Nakamura Y."/>
            <person name="Sato S."/>
            <person name="Kato T."/>
            <person name="Asamizu E."/>
            <person name="Sasamoto S."/>
            <person name="Kimura T."/>
            <person name="Idesawa K."/>
            <person name="Kawashima K."/>
            <person name="Kishida Y."/>
            <person name="Kiyokawa C."/>
            <person name="Kohara M."/>
            <person name="Matsumoto M."/>
            <person name="Matsuno A."/>
            <person name="Muraki A."/>
            <person name="Nakayama S."/>
            <person name="Nakazaki N."/>
            <person name="Shinpo S."/>
            <person name="Takeuchi C."/>
            <person name="Wada T."/>
            <person name="Watanabe A."/>
            <person name="Yamada M."/>
            <person name="Yasuda M."/>
            <person name="Tabata S."/>
        </authorList>
    </citation>
    <scope>NUCLEOTIDE SEQUENCE [LARGE SCALE GENOMIC DNA]</scope>
    <source>
        <strain>cv. Columbia</strain>
    </source>
</reference>
<dbReference type="EMBL" id="AB023036">
    <property type="protein sequence ID" value="BAB02772.1"/>
    <property type="molecule type" value="Genomic_DNA"/>
</dbReference>
<evidence type="ECO:0000313" key="3">
    <source>
        <dbReference type="EMBL" id="BAB02772.1"/>
    </source>
</evidence>
<organism evidence="3">
    <name type="scientific">Arabidopsis thaliana</name>
    <name type="common">Mouse-ear cress</name>
    <dbReference type="NCBI Taxonomy" id="3702"/>
    <lineage>
        <taxon>Eukaryota</taxon>
        <taxon>Viridiplantae</taxon>
        <taxon>Streptophyta</taxon>
        <taxon>Embryophyta</taxon>
        <taxon>Tracheophyta</taxon>
        <taxon>Spermatophyta</taxon>
        <taxon>Magnoliopsida</taxon>
        <taxon>eudicotyledons</taxon>
        <taxon>Gunneridae</taxon>
        <taxon>Pentapetalae</taxon>
        <taxon>rosids</taxon>
        <taxon>malvids</taxon>
        <taxon>Brassicales</taxon>
        <taxon>Brassicaceae</taxon>
        <taxon>Camelineae</taxon>
        <taxon>Arabidopsis</taxon>
    </lineage>
</organism>
<dbReference type="AlphaFoldDB" id="Q9LUH4"/>
<dbReference type="Gene3D" id="3.40.50.1820">
    <property type="entry name" value="alpha/beta hydrolase"/>
    <property type="match status" value="1"/>
</dbReference>
<feature type="compositionally biased region" description="Polar residues" evidence="1">
    <location>
        <begin position="541"/>
        <end position="555"/>
    </location>
</feature>
<feature type="region of interest" description="Disordered" evidence="1">
    <location>
        <begin position="384"/>
        <end position="422"/>
    </location>
</feature>
<name>Q9LUH4_ARATH</name>
<evidence type="ECO:0000259" key="2">
    <source>
        <dbReference type="Pfam" id="PF12146"/>
    </source>
</evidence>
<feature type="region of interest" description="Disordered" evidence="1">
    <location>
        <begin position="496"/>
        <end position="579"/>
    </location>
</feature>